<dbReference type="NCBIfam" id="TIGR02970">
    <property type="entry name" value="succ_dehyd_cytB"/>
    <property type="match status" value="1"/>
</dbReference>
<keyword evidence="3 8" id="KW-0812">Transmembrane</keyword>
<protein>
    <submittedName>
        <fullName evidence="9">Uncharacterized protein</fullName>
    </submittedName>
</protein>
<evidence type="ECO:0000256" key="8">
    <source>
        <dbReference type="SAM" id="Phobius"/>
    </source>
</evidence>
<evidence type="ECO:0000313" key="9">
    <source>
        <dbReference type="EMBL" id="GAU87554.1"/>
    </source>
</evidence>
<dbReference type="Pfam" id="PF01127">
    <property type="entry name" value="Sdh_cyt"/>
    <property type="match status" value="1"/>
</dbReference>
<comment type="caution">
    <text evidence="9">The sequence shown here is derived from an EMBL/GenBank/DDBJ whole genome shotgun (WGS) entry which is preliminary data.</text>
</comment>
<keyword evidence="7 8" id="KW-0472">Membrane</keyword>
<dbReference type="InterPro" id="IPR014314">
    <property type="entry name" value="Succ_DH_cytb556"/>
</dbReference>
<comment type="subcellular location">
    <subcellularLocation>
        <location evidence="1">Membrane</location>
        <topology evidence="1">Multi-pass membrane protein</topology>
    </subcellularLocation>
</comment>
<evidence type="ECO:0000256" key="1">
    <source>
        <dbReference type="ARBA" id="ARBA00004141"/>
    </source>
</evidence>
<dbReference type="InterPro" id="IPR034804">
    <property type="entry name" value="SQR/QFR_C/D"/>
</dbReference>
<dbReference type="Proteomes" id="UP000186922">
    <property type="component" value="Unassembled WGS sequence"/>
</dbReference>
<keyword evidence="5 8" id="KW-1133">Transmembrane helix</keyword>
<dbReference type="InterPro" id="IPR018495">
    <property type="entry name" value="Succ_DH_cyt_bsu_CS"/>
</dbReference>
<dbReference type="AlphaFoldDB" id="A0A1D1UCL1"/>
<keyword evidence="6" id="KW-0408">Iron</keyword>
<dbReference type="GO" id="GO:0009055">
    <property type="term" value="F:electron transfer activity"/>
    <property type="evidence" value="ECO:0007669"/>
    <property type="project" value="InterPro"/>
</dbReference>
<evidence type="ECO:0000256" key="3">
    <source>
        <dbReference type="ARBA" id="ARBA00022692"/>
    </source>
</evidence>
<evidence type="ECO:0000256" key="6">
    <source>
        <dbReference type="ARBA" id="ARBA00023004"/>
    </source>
</evidence>
<name>A0A1D1UCL1_RAMVA</name>
<feature type="transmembrane region" description="Helical" evidence="8">
    <location>
        <begin position="148"/>
        <end position="166"/>
    </location>
</feature>
<keyword evidence="10" id="KW-1185">Reference proteome</keyword>
<feature type="transmembrane region" description="Helical" evidence="8">
    <location>
        <begin position="186"/>
        <end position="204"/>
    </location>
</feature>
<evidence type="ECO:0000313" key="10">
    <source>
        <dbReference type="Proteomes" id="UP000186922"/>
    </source>
</evidence>
<evidence type="ECO:0000256" key="4">
    <source>
        <dbReference type="ARBA" id="ARBA00022723"/>
    </source>
</evidence>
<dbReference type="PROSITE" id="PS01000">
    <property type="entry name" value="SDH_CYT_1"/>
    <property type="match status" value="1"/>
</dbReference>
<dbReference type="GO" id="GO:0016020">
    <property type="term" value="C:membrane"/>
    <property type="evidence" value="ECO:0007669"/>
    <property type="project" value="UniProtKB-SubCell"/>
</dbReference>
<dbReference type="GO" id="GO:0005739">
    <property type="term" value="C:mitochondrion"/>
    <property type="evidence" value="ECO:0007669"/>
    <property type="project" value="GOC"/>
</dbReference>
<dbReference type="PANTHER" id="PTHR10978:SF5">
    <property type="entry name" value="SUCCINATE DEHYDROGENASE CYTOCHROME B560 SUBUNIT, MITOCHONDRIAL"/>
    <property type="match status" value="1"/>
</dbReference>
<dbReference type="OrthoDB" id="588261at2759"/>
<dbReference type="CDD" id="cd03499">
    <property type="entry name" value="SQR_TypeC_SdhC"/>
    <property type="match status" value="1"/>
</dbReference>
<dbReference type="GO" id="GO:0006121">
    <property type="term" value="P:mitochondrial electron transport, succinate to ubiquinone"/>
    <property type="evidence" value="ECO:0007669"/>
    <property type="project" value="TreeGrafter"/>
</dbReference>
<dbReference type="SUPFAM" id="SSF81343">
    <property type="entry name" value="Fumarate reductase respiratory complex transmembrane subunits"/>
    <property type="match status" value="1"/>
</dbReference>
<sequence>MLTLRVSSHFAGALRVQSRQLTIPLHTSSFASKDVKLATDRFSGKIKDQPDADQGIKFTQKEYRQSAGQGVPARGDDYFDKNLKLKRPLSPHISIYQPQLPWLMSITHRVSGVALSLGLSLASVGILLASHDFVHYVDVIRSMHLNPYLIMTVKFGAAWFFTYHYLNGVRHLFWDNGKGFKLPEVYRSGYAVLALSLLTAAYLVSLK</sequence>
<gene>
    <name evidence="9" type="primary">RvY_00384-1</name>
    <name evidence="9" type="synonym">RvY_00384.1</name>
    <name evidence="9" type="ORF">RvY_00384</name>
</gene>
<dbReference type="PROSITE" id="PS01001">
    <property type="entry name" value="SDH_CYT_2"/>
    <property type="match status" value="1"/>
</dbReference>
<dbReference type="PANTHER" id="PTHR10978">
    <property type="entry name" value="SUCCINATE DEHYDROGENASE CYTOCHROME B560 SUBUNIT"/>
    <property type="match status" value="1"/>
</dbReference>
<evidence type="ECO:0000256" key="7">
    <source>
        <dbReference type="ARBA" id="ARBA00023136"/>
    </source>
</evidence>
<dbReference type="STRING" id="947166.A0A1D1UCL1"/>
<accession>A0A1D1UCL1</accession>
<dbReference type="InterPro" id="IPR000701">
    <property type="entry name" value="SuccDH_FuR_B_TM-su"/>
</dbReference>
<dbReference type="Gene3D" id="1.20.1300.10">
    <property type="entry name" value="Fumarate reductase/succinate dehydrogenase, transmembrane subunit"/>
    <property type="match status" value="1"/>
</dbReference>
<keyword evidence="4" id="KW-0479">Metal-binding</keyword>
<reference evidence="9 10" key="1">
    <citation type="journal article" date="2016" name="Nat. Commun.">
        <title>Extremotolerant tardigrade genome and improved radiotolerance of human cultured cells by tardigrade-unique protein.</title>
        <authorList>
            <person name="Hashimoto T."/>
            <person name="Horikawa D.D."/>
            <person name="Saito Y."/>
            <person name="Kuwahara H."/>
            <person name="Kozuka-Hata H."/>
            <person name="Shin-I T."/>
            <person name="Minakuchi Y."/>
            <person name="Ohishi K."/>
            <person name="Motoyama A."/>
            <person name="Aizu T."/>
            <person name="Enomoto A."/>
            <person name="Kondo K."/>
            <person name="Tanaka S."/>
            <person name="Hara Y."/>
            <person name="Koshikawa S."/>
            <person name="Sagara H."/>
            <person name="Miura T."/>
            <person name="Yokobori S."/>
            <person name="Miyagawa K."/>
            <person name="Suzuki Y."/>
            <person name="Kubo T."/>
            <person name="Oyama M."/>
            <person name="Kohara Y."/>
            <person name="Fujiyama A."/>
            <person name="Arakawa K."/>
            <person name="Katayama T."/>
            <person name="Toyoda A."/>
            <person name="Kunieda T."/>
        </authorList>
    </citation>
    <scope>NUCLEOTIDE SEQUENCE [LARGE SCALE GENOMIC DNA]</scope>
    <source>
        <strain evidence="9 10">YOKOZUNA-1</strain>
    </source>
</reference>
<evidence type="ECO:0000256" key="2">
    <source>
        <dbReference type="ARBA" id="ARBA00022617"/>
    </source>
</evidence>
<proteinExistence type="predicted"/>
<dbReference type="EMBL" id="BDGG01000001">
    <property type="protein sequence ID" value="GAU87554.1"/>
    <property type="molecule type" value="Genomic_DNA"/>
</dbReference>
<evidence type="ECO:0000256" key="5">
    <source>
        <dbReference type="ARBA" id="ARBA00022989"/>
    </source>
</evidence>
<dbReference type="GO" id="GO:0046872">
    <property type="term" value="F:metal ion binding"/>
    <property type="evidence" value="ECO:0007669"/>
    <property type="project" value="UniProtKB-KW"/>
</dbReference>
<feature type="transmembrane region" description="Helical" evidence="8">
    <location>
        <begin position="110"/>
        <end position="128"/>
    </location>
</feature>
<keyword evidence="2" id="KW-0349">Heme</keyword>
<organism evidence="9 10">
    <name type="scientific">Ramazzottius varieornatus</name>
    <name type="common">Water bear</name>
    <name type="synonym">Tardigrade</name>
    <dbReference type="NCBI Taxonomy" id="947166"/>
    <lineage>
        <taxon>Eukaryota</taxon>
        <taxon>Metazoa</taxon>
        <taxon>Ecdysozoa</taxon>
        <taxon>Tardigrada</taxon>
        <taxon>Eutardigrada</taxon>
        <taxon>Parachela</taxon>
        <taxon>Hypsibioidea</taxon>
        <taxon>Ramazzottiidae</taxon>
        <taxon>Ramazzottius</taxon>
    </lineage>
</organism>
<dbReference type="GO" id="GO:0006099">
    <property type="term" value="P:tricarboxylic acid cycle"/>
    <property type="evidence" value="ECO:0007669"/>
    <property type="project" value="InterPro"/>
</dbReference>